<evidence type="ECO:0000256" key="1">
    <source>
        <dbReference type="ARBA" id="ARBA00000085"/>
    </source>
</evidence>
<dbReference type="SMART" id="SM00091">
    <property type="entry name" value="PAS"/>
    <property type="match status" value="1"/>
</dbReference>
<dbReference type="Gene3D" id="1.10.287.130">
    <property type="match status" value="1"/>
</dbReference>
<dbReference type="PROSITE" id="PS50109">
    <property type="entry name" value="HIS_KIN"/>
    <property type="match status" value="1"/>
</dbReference>
<dbReference type="InterPro" id="IPR036890">
    <property type="entry name" value="HATPase_C_sf"/>
</dbReference>
<dbReference type="InterPro" id="IPR005467">
    <property type="entry name" value="His_kinase_dom"/>
</dbReference>
<dbReference type="Pfam" id="PF02518">
    <property type="entry name" value="HATPase_c"/>
    <property type="match status" value="1"/>
</dbReference>
<dbReference type="Proteomes" id="UP001058461">
    <property type="component" value="Chromosome"/>
</dbReference>
<keyword evidence="3" id="KW-0597">Phosphoprotein</keyword>
<evidence type="ECO:0000256" key="3">
    <source>
        <dbReference type="ARBA" id="ARBA00022553"/>
    </source>
</evidence>
<organism evidence="7 8">
    <name type="scientific">Marinobacterium rhizophilum</name>
    <dbReference type="NCBI Taxonomy" id="420402"/>
    <lineage>
        <taxon>Bacteria</taxon>
        <taxon>Pseudomonadati</taxon>
        <taxon>Pseudomonadota</taxon>
        <taxon>Gammaproteobacteria</taxon>
        <taxon>Oceanospirillales</taxon>
        <taxon>Oceanospirillaceae</taxon>
        <taxon>Marinobacterium</taxon>
    </lineage>
</organism>
<dbReference type="PANTHER" id="PTHR43065:SF42">
    <property type="entry name" value="TWO-COMPONENT SENSOR PPRA"/>
    <property type="match status" value="1"/>
</dbReference>
<dbReference type="InterPro" id="IPR029016">
    <property type="entry name" value="GAF-like_dom_sf"/>
</dbReference>
<proteinExistence type="predicted"/>
<dbReference type="InterPro" id="IPR000014">
    <property type="entry name" value="PAS"/>
</dbReference>
<dbReference type="Gene3D" id="3.30.450.20">
    <property type="entry name" value="PAS domain"/>
    <property type="match status" value="2"/>
</dbReference>
<dbReference type="Pfam" id="PF01590">
    <property type="entry name" value="GAF"/>
    <property type="match status" value="1"/>
</dbReference>
<dbReference type="Gene3D" id="3.30.450.40">
    <property type="match status" value="1"/>
</dbReference>
<dbReference type="InterPro" id="IPR003661">
    <property type="entry name" value="HisK_dim/P_dom"/>
</dbReference>
<dbReference type="RefSeq" id="WP_255853927.1">
    <property type="nucleotide sequence ID" value="NZ_CP073347.1"/>
</dbReference>
<dbReference type="SUPFAM" id="SSF47384">
    <property type="entry name" value="Homodimeric domain of signal transducing histidine kinase"/>
    <property type="match status" value="1"/>
</dbReference>
<evidence type="ECO:0000259" key="6">
    <source>
        <dbReference type="PROSITE" id="PS50113"/>
    </source>
</evidence>
<dbReference type="SUPFAM" id="SSF55874">
    <property type="entry name" value="ATPase domain of HSP90 chaperone/DNA topoisomerase II/histidine kinase"/>
    <property type="match status" value="1"/>
</dbReference>
<dbReference type="InterPro" id="IPR036097">
    <property type="entry name" value="HisK_dim/P_sf"/>
</dbReference>
<protein>
    <recommendedName>
        <fullName evidence="2">histidine kinase</fullName>
        <ecNumber evidence="2">2.7.13.3</ecNumber>
    </recommendedName>
</protein>
<dbReference type="PROSITE" id="PS50113">
    <property type="entry name" value="PAC"/>
    <property type="match status" value="1"/>
</dbReference>
<feature type="domain" description="PAC" evidence="6">
    <location>
        <begin position="345"/>
        <end position="395"/>
    </location>
</feature>
<dbReference type="PROSITE" id="PS50112">
    <property type="entry name" value="PAS"/>
    <property type="match status" value="1"/>
</dbReference>
<dbReference type="SMART" id="SM00388">
    <property type="entry name" value="HisKA"/>
    <property type="match status" value="1"/>
</dbReference>
<dbReference type="EMBL" id="CP073347">
    <property type="protein sequence ID" value="UTW11882.1"/>
    <property type="molecule type" value="Genomic_DNA"/>
</dbReference>
<comment type="catalytic activity">
    <reaction evidence="1">
        <text>ATP + protein L-histidine = ADP + protein N-phospho-L-histidine.</text>
        <dbReference type="EC" id="2.7.13.3"/>
    </reaction>
</comment>
<evidence type="ECO:0000259" key="4">
    <source>
        <dbReference type="PROSITE" id="PS50109"/>
    </source>
</evidence>
<accession>A0ABY5HKW6</accession>
<dbReference type="CDD" id="cd00130">
    <property type="entry name" value="PAS"/>
    <property type="match status" value="1"/>
</dbReference>
<dbReference type="Pfam" id="PF08448">
    <property type="entry name" value="PAS_4"/>
    <property type="match status" value="1"/>
</dbReference>
<dbReference type="CDD" id="cd00082">
    <property type="entry name" value="HisKA"/>
    <property type="match status" value="1"/>
</dbReference>
<dbReference type="InterPro" id="IPR003594">
    <property type="entry name" value="HATPase_dom"/>
</dbReference>
<feature type="domain" description="Histidine kinase" evidence="4">
    <location>
        <begin position="415"/>
        <end position="630"/>
    </location>
</feature>
<dbReference type="PRINTS" id="PR00344">
    <property type="entry name" value="BCTRLSENSOR"/>
</dbReference>
<feature type="domain" description="PAS" evidence="5">
    <location>
        <begin position="272"/>
        <end position="328"/>
    </location>
</feature>
<dbReference type="SUPFAM" id="SSF55785">
    <property type="entry name" value="PYP-like sensor domain (PAS domain)"/>
    <property type="match status" value="2"/>
</dbReference>
<dbReference type="InterPro" id="IPR004358">
    <property type="entry name" value="Sig_transdc_His_kin-like_C"/>
</dbReference>
<dbReference type="InterPro" id="IPR000700">
    <property type="entry name" value="PAS-assoc_C"/>
</dbReference>
<evidence type="ECO:0000313" key="8">
    <source>
        <dbReference type="Proteomes" id="UP001058461"/>
    </source>
</evidence>
<evidence type="ECO:0000259" key="5">
    <source>
        <dbReference type="PROSITE" id="PS50112"/>
    </source>
</evidence>
<dbReference type="SUPFAM" id="SSF55781">
    <property type="entry name" value="GAF domain-like"/>
    <property type="match status" value="1"/>
</dbReference>
<dbReference type="Gene3D" id="3.30.565.10">
    <property type="entry name" value="Histidine kinase-like ATPase, C-terminal domain"/>
    <property type="match status" value="1"/>
</dbReference>
<gene>
    <name evidence="7" type="ORF">KDW95_21990</name>
</gene>
<evidence type="ECO:0000313" key="7">
    <source>
        <dbReference type="EMBL" id="UTW11882.1"/>
    </source>
</evidence>
<dbReference type="InterPro" id="IPR013656">
    <property type="entry name" value="PAS_4"/>
</dbReference>
<dbReference type="InterPro" id="IPR035965">
    <property type="entry name" value="PAS-like_dom_sf"/>
</dbReference>
<name>A0ABY5HKW6_9GAMM</name>
<dbReference type="InterPro" id="IPR003018">
    <property type="entry name" value="GAF"/>
</dbReference>
<reference evidence="7" key="1">
    <citation type="submission" date="2021-04" db="EMBL/GenBank/DDBJ databases">
        <title>Oceanospirillales bacteria with DddD are important DMSP degraders in coastal seawater.</title>
        <authorList>
            <person name="Liu J."/>
        </authorList>
    </citation>
    <scope>NUCLEOTIDE SEQUENCE</scope>
    <source>
        <strain evidence="7">D13-1</strain>
    </source>
</reference>
<dbReference type="EC" id="2.7.13.3" evidence="2"/>
<dbReference type="NCBIfam" id="TIGR00229">
    <property type="entry name" value="sensory_box"/>
    <property type="match status" value="1"/>
</dbReference>
<dbReference type="SMART" id="SM00387">
    <property type="entry name" value="HATPase_c"/>
    <property type="match status" value="1"/>
</dbReference>
<dbReference type="PANTHER" id="PTHR43065">
    <property type="entry name" value="SENSOR HISTIDINE KINASE"/>
    <property type="match status" value="1"/>
</dbReference>
<keyword evidence="8" id="KW-1185">Reference proteome</keyword>
<evidence type="ECO:0000256" key="2">
    <source>
        <dbReference type="ARBA" id="ARBA00012438"/>
    </source>
</evidence>
<dbReference type="Pfam" id="PF13426">
    <property type="entry name" value="PAS_9"/>
    <property type="match status" value="1"/>
</dbReference>
<sequence length="635" mass="70167">MISAAPNLNAALRFNDTSELVYVSPQMLRLLGYDDSVFFVSPLTDLIPELTDERIAALWQQTMAEGSARLQCHLVDCSGGHSPVDIRFGRIQAGGQMQLCACVQPMVASSEAERLLQLVARTTAQSTGSEFFRVLARSLAEVLNVDGALITECLDFPTTRVHTLAYWTHRDFTGNIDYDLADTPCEKVVQEGRVCLYASRLTERYPKDAGAESYLGVPIFDADNQRVIGHMAFFDSQAMPDGFYHKAVFDIFCARASAELQRMQATRNLRLQEQKYRLLVENQQELVAQLDSDGRFKFASPSLCEFFARTEASLMGMPLLDLVQTSDQLHARACWSQLGVPGQHGEFEHRVDTERGERWLSWSLKAAMEQGALHSVIAVGRDITERREAEENARQVLQDLAHLSRVSSMGEMASAFAHEVNQPLCAILTYSQACLRLLGSETTDVAEIRHAMERVAANAELAGDIIQQMRNFLRKGEPDLVMADIFQVLQDSITLARVELRDDAIEIQLECEQPLPPVRINVTQIEQVILNYLCNARDAMKAAGRTGKVSIRAHHSAPRELQISVLDQGPGIDSQLLDRVFEPFVTSKTMGIGIGLSICKSIVEAHGGRVGGFNHPQGGACFQLTLPLVGEGGGA</sequence>